<dbReference type="InterPro" id="IPR024977">
    <property type="entry name" value="Apc4-like_WD40_dom"/>
</dbReference>
<evidence type="ECO:0000313" key="6">
    <source>
        <dbReference type="EMBL" id="OPL20427.1"/>
    </source>
</evidence>
<feature type="domain" description="Anaphase-promoting complex subunit 4-like WD40" evidence="5">
    <location>
        <begin position="22"/>
        <end position="104"/>
    </location>
</feature>
<organism evidence="6 7">
    <name type="scientific">Mytilus galloprovincialis</name>
    <name type="common">Mediterranean mussel</name>
    <dbReference type="NCBI Taxonomy" id="29158"/>
    <lineage>
        <taxon>Eukaryota</taxon>
        <taxon>Metazoa</taxon>
        <taxon>Spiralia</taxon>
        <taxon>Lophotrochozoa</taxon>
        <taxon>Mollusca</taxon>
        <taxon>Bivalvia</taxon>
        <taxon>Autobranchia</taxon>
        <taxon>Pteriomorphia</taxon>
        <taxon>Mytilida</taxon>
        <taxon>Mytiloidea</taxon>
        <taxon>Mytilidae</taxon>
        <taxon>Mytilinae</taxon>
        <taxon>Mytilus</taxon>
    </lineage>
</organism>
<feature type="non-terminal residue" evidence="6">
    <location>
        <position position="1"/>
    </location>
</feature>
<keyword evidence="7" id="KW-1185">Reference proteome</keyword>
<accession>A0A3R5TQK4</accession>
<feature type="compositionally biased region" description="Basic residues" evidence="4">
    <location>
        <begin position="213"/>
        <end position="225"/>
    </location>
</feature>
<feature type="region of interest" description="Disordered" evidence="4">
    <location>
        <begin position="192"/>
        <end position="225"/>
    </location>
</feature>
<feature type="compositionally biased region" description="Low complexity" evidence="4">
    <location>
        <begin position="200"/>
        <end position="212"/>
    </location>
</feature>
<dbReference type="SMART" id="SM00320">
    <property type="entry name" value="WD40"/>
    <property type="match status" value="3"/>
</dbReference>
<reference evidence="6 7" key="1">
    <citation type="journal article" date="2016" name="PLoS ONE">
        <title>A First Insight into the Genome of the Filter-Feeder Mussel Mytilus galloprovincialis.</title>
        <authorList>
            <person name="Murgarella M."/>
            <person name="Puiu D."/>
            <person name="Novoa B."/>
            <person name="Figueras A."/>
            <person name="Posada D."/>
            <person name="Canchaya C."/>
        </authorList>
    </citation>
    <scope>NUCLEOTIDE SEQUENCE [LARGE SCALE GENOMIC DNA]</scope>
    <source>
        <tissue evidence="6">Muscle</tissue>
    </source>
</reference>
<dbReference type="SUPFAM" id="SSF50978">
    <property type="entry name" value="WD40 repeat-like"/>
    <property type="match status" value="1"/>
</dbReference>
<dbReference type="PROSITE" id="PS00678">
    <property type="entry name" value="WD_REPEATS_1"/>
    <property type="match status" value="1"/>
</dbReference>
<feature type="repeat" description="WD" evidence="3">
    <location>
        <begin position="36"/>
        <end position="77"/>
    </location>
</feature>
<evidence type="ECO:0000256" key="3">
    <source>
        <dbReference type="PROSITE-ProRule" id="PRU00221"/>
    </source>
</evidence>
<dbReference type="InterPro" id="IPR015943">
    <property type="entry name" value="WD40/YVTN_repeat-like_dom_sf"/>
</dbReference>
<dbReference type="Proteomes" id="UP000266721">
    <property type="component" value="Unassembled WGS sequence"/>
</dbReference>
<dbReference type="PROSITE" id="PS50082">
    <property type="entry name" value="WD_REPEATS_2"/>
    <property type="match status" value="1"/>
</dbReference>
<evidence type="ECO:0000256" key="4">
    <source>
        <dbReference type="SAM" id="MobiDB-lite"/>
    </source>
</evidence>
<dbReference type="InterPro" id="IPR001680">
    <property type="entry name" value="WD40_rpt"/>
</dbReference>
<dbReference type="InterPro" id="IPR036322">
    <property type="entry name" value="WD40_repeat_dom_sf"/>
</dbReference>
<evidence type="ECO:0000256" key="2">
    <source>
        <dbReference type="ARBA" id="ARBA00022737"/>
    </source>
</evidence>
<gene>
    <name evidence="6" type="ORF">AM593_01498</name>
</gene>
<evidence type="ECO:0000259" key="5">
    <source>
        <dbReference type="Pfam" id="PF12894"/>
    </source>
</evidence>
<dbReference type="EMBL" id="KV608464">
    <property type="protein sequence ID" value="OPL20427.1"/>
    <property type="molecule type" value="Genomic_DNA"/>
</dbReference>
<dbReference type="Pfam" id="PF12894">
    <property type="entry name" value="ANAPC4_WD40"/>
    <property type="match status" value="1"/>
</dbReference>
<keyword evidence="1 3" id="KW-0853">WD repeat</keyword>
<dbReference type="PANTHER" id="PTHR44324:SF3">
    <property type="entry name" value="WD REPEAT-CONTAINING PROTEIN 49-LIKE"/>
    <property type="match status" value="1"/>
</dbReference>
<dbReference type="InterPro" id="IPR019775">
    <property type="entry name" value="WD40_repeat_CS"/>
</dbReference>
<dbReference type="PANTHER" id="PTHR44324">
    <property type="entry name" value="WD40 REPEAT DOMAIN 95"/>
    <property type="match status" value="1"/>
</dbReference>
<sequence length="225" mass="25332">MSLPKAISNQVVTGCDSSHVAVWELESGNKSIVFSNAHGNEEITCMVFDESWRRLITGARNGTIKVWNFQNGHNLHKLEPEEEAEVTGILPLVDMKMIVAVGWSRKITVYDDSDPDNTYIAPNSHWKGGQIHKDDILTLDHCHPHFMATAGYDGELCVWNLETEKIYLRLRQGQPSDISKAIEFLTSQTSNLSSIQSTQNGHPPRSRPNSRPNSRHRRGHRLPQG</sequence>
<dbReference type="Gene3D" id="2.130.10.10">
    <property type="entry name" value="YVTN repeat-like/Quinoprotein amine dehydrogenase"/>
    <property type="match status" value="1"/>
</dbReference>
<evidence type="ECO:0000313" key="7">
    <source>
        <dbReference type="Proteomes" id="UP000266721"/>
    </source>
</evidence>
<keyword evidence="2" id="KW-0677">Repeat</keyword>
<dbReference type="AlphaFoldDB" id="A0A3R5TQK4"/>
<dbReference type="InterPro" id="IPR051242">
    <property type="entry name" value="WD-EF-hand_domain"/>
</dbReference>
<evidence type="ECO:0000256" key="1">
    <source>
        <dbReference type="ARBA" id="ARBA00022574"/>
    </source>
</evidence>
<proteinExistence type="predicted"/>
<protein>
    <submittedName>
        <fullName evidence="6">Wd chromosome-like repeat-containing protein on y</fullName>
    </submittedName>
</protein>
<name>A0A3R5TQK4_MYTGA</name>